<dbReference type="AlphaFoldDB" id="A0A7C9RK69"/>
<dbReference type="EMBL" id="JAAMRR010001436">
    <property type="protein sequence ID" value="NGX98942.1"/>
    <property type="molecule type" value="Genomic_DNA"/>
</dbReference>
<proteinExistence type="predicted"/>
<feature type="compositionally biased region" description="Polar residues" evidence="1">
    <location>
        <begin position="75"/>
        <end position="89"/>
    </location>
</feature>
<gene>
    <name evidence="3" type="ORF">G4V63_28190</name>
</gene>
<name>A0A7C9RK69_9BRAD</name>
<feature type="chain" id="PRO_5028865602" evidence="2">
    <location>
        <begin position="22"/>
        <end position="95"/>
    </location>
</feature>
<evidence type="ECO:0000313" key="4">
    <source>
        <dbReference type="Proteomes" id="UP000480266"/>
    </source>
</evidence>
<protein>
    <submittedName>
        <fullName evidence="3">Uncharacterized protein</fullName>
    </submittedName>
</protein>
<feature type="region of interest" description="Disordered" evidence="1">
    <location>
        <begin position="20"/>
        <end position="95"/>
    </location>
</feature>
<organism evidence="3 4">
    <name type="scientific">Candidatus Afipia apatlaquensis</name>
    <dbReference type="NCBI Taxonomy" id="2712852"/>
    <lineage>
        <taxon>Bacteria</taxon>
        <taxon>Pseudomonadati</taxon>
        <taxon>Pseudomonadota</taxon>
        <taxon>Alphaproteobacteria</taxon>
        <taxon>Hyphomicrobiales</taxon>
        <taxon>Nitrobacteraceae</taxon>
        <taxon>Afipia</taxon>
    </lineage>
</organism>
<comment type="caution">
    <text evidence="3">The sequence shown here is derived from an EMBL/GenBank/DDBJ whole genome shotgun (WGS) entry which is preliminary data.</text>
</comment>
<keyword evidence="4" id="KW-1185">Reference proteome</keyword>
<dbReference type="Proteomes" id="UP000480266">
    <property type="component" value="Unassembled WGS sequence"/>
</dbReference>
<feature type="signal peptide" evidence="2">
    <location>
        <begin position="1"/>
        <end position="21"/>
    </location>
</feature>
<accession>A0A7C9RK69</accession>
<evidence type="ECO:0000313" key="3">
    <source>
        <dbReference type="EMBL" id="NGX98942.1"/>
    </source>
</evidence>
<evidence type="ECO:0000256" key="2">
    <source>
        <dbReference type="SAM" id="SignalP"/>
    </source>
</evidence>
<evidence type="ECO:0000256" key="1">
    <source>
        <dbReference type="SAM" id="MobiDB-lite"/>
    </source>
</evidence>
<sequence>MRKILVAGVCALALTATGAMAQNAEGQGGQPSTKSGGVKPGADMKAGGGAVRHNDSNTTGMSKQDRATVPGSLNAGGTSQSSPNTTQPGASKEGR</sequence>
<reference evidence="3" key="1">
    <citation type="submission" date="2020-02" db="EMBL/GenBank/DDBJ databases">
        <title>Draft genome sequence of Candidatus Afipia apatlaquensis IBT-C3, a potential strain for decolorization of textile dyes.</title>
        <authorList>
            <person name="Sanchez-Reyes A."/>
            <person name="Breton-Deval L."/>
            <person name="Mangelson H."/>
            <person name="Sanchez-Flores A."/>
        </authorList>
    </citation>
    <scope>NUCLEOTIDE SEQUENCE [LARGE SCALE GENOMIC DNA]</scope>
    <source>
        <strain evidence="3">IBT-C3</strain>
    </source>
</reference>
<keyword evidence="2" id="KW-0732">Signal</keyword>